<protein>
    <submittedName>
        <fullName evidence="2">Peptide transport periplasmic protein sapA</fullName>
    </submittedName>
</protein>
<dbReference type="GO" id="GO:0015833">
    <property type="term" value="P:peptide transport"/>
    <property type="evidence" value="ECO:0007669"/>
    <property type="project" value="TreeGrafter"/>
</dbReference>
<dbReference type="AlphaFoldDB" id="A0A090RVP6"/>
<keyword evidence="3" id="KW-1185">Reference proteome</keyword>
<proteinExistence type="predicted"/>
<dbReference type="GO" id="GO:0043190">
    <property type="term" value="C:ATP-binding cassette (ABC) transporter complex"/>
    <property type="evidence" value="ECO:0007669"/>
    <property type="project" value="InterPro"/>
</dbReference>
<dbReference type="Gene3D" id="3.90.76.10">
    <property type="entry name" value="Dipeptide-binding Protein, Domain 1"/>
    <property type="match status" value="1"/>
</dbReference>
<dbReference type="SUPFAM" id="SSF53850">
    <property type="entry name" value="Periplasmic binding protein-like II"/>
    <property type="match status" value="1"/>
</dbReference>
<dbReference type="CDD" id="cd08493">
    <property type="entry name" value="PBP2_DppA_like"/>
    <property type="match status" value="1"/>
</dbReference>
<evidence type="ECO:0000259" key="1">
    <source>
        <dbReference type="Pfam" id="PF00496"/>
    </source>
</evidence>
<dbReference type="Pfam" id="PF00496">
    <property type="entry name" value="SBP_bac_5"/>
    <property type="match status" value="1"/>
</dbReference>
<dbReference type="EMBL" id="BBMR01000003">
    <property type="protein sequence ID" value="GAL18648.1"/>
    <property type="molecule type" value="Genomic_DNA"/>
</dbReference>
<comment type="caution">
    <text evidence="2">The sequence shown here is derived from an EMBL/GenBank/DDBJ whole genome shotgun (WGS) entry which is preliminary data.</text>
</comment>
<gene>
    <name evidence="2" type="ORF">JCM19235_2071</name>
</gene>
<dbReference type="PANTHER" id="PTHR30290:SF28">
    <property type="entry name" value="ABC TRANSPORTER PERIPLASMIC-BINDING PROTEIN SAPA-RELATED"/>
    <property type="match status" value="1"/>
</dbReference>
<dbReference type="PIRSF" id="PIRSF002741">
    <property type="entry name" value="MppA"/>
    <property type="match status" value="1"/>
</dbReference>
<name>A0A090RVP6_9VIBR</name>
<reference evidence="2 3" key="1">
    <citation type="submission" date="2014-09" db="EMBL/GenBank/DDBJ databases">
        <title>Vibrio maritimus JCM 19235. (C45) whole genome shotgun sequence.</title>
        <authorList>
            <person name="Sawabe T."/>
            <person name="Meirelles P."/>
            <person name="Nakanishi M."/>
            <person name="Sayaka M."/>
            <person name="Hattori M."/>
            <person name="Ohkuma M."/>
        </authorList>
    </citation>
    <scope>NUCLEOTIDE SEQUENCE [LARGE SCALE GENOMIC DNA]</scope>
    <source>
        <strain evidence="3">JCM19235</strain>
    </source>
</reference>
<sequence length="570" mass="63770">MLVVIGLASKKVVNYPDLNTDITFANECSVFMKAIIKLSLGLCGLVLLAGCEDKVDHSKIRQDGFVYCDQGRPSTFNPQLVDGGITVESIAPQIFDTLLTLNSGTHQPVPNLAKSWQVNKTGTEYTFYLRQGVQFQTTDWFTPTRTLNADDVVFSFNRIIDPNNPFHQVGGSVYPWFAGIDFANLVQSVEAVDELTVKFTLSRPDNSFLSNISTAHAPIYSAEYAGNLLFSDKKLDIDTLPVGTGPFYLDEYQVADLVRLKRHDNYWRGPVQMSQVVFDISHRGAGALAKLLRNECDVLNSPISSQIPVILEEDSVVLQAKPAMNVAFVAMNTQHRALSDARVRKALNLAINRDNILEAVYFGSGEKAYSLLPPSSWAHQKDAVQVRYDRNYAMALLREAGYAHGLELTMAVPLEPRVYNPSPRKTAELIQANFADIGITLNLLTDDRVDRQELSNIESVDMLLTGWVGNTGDPDNYLRPLLSCTSKREGLNLSMWCNDDFDFILDLALEVNQPRYRLNLYRQAQNILNEEVPVLPIAHGQKYQAHNENLTGFRTSPFNAQPFDQVVRLK</sequence>
<dbReference type="STRING" id="990268.JCM19235_2071"/>
<dbReference type="PANTHER" id="PTHR30290">
    <property type="entry name" value="PERIPLASMIC BINDING COMPONENT OF ABC TRANSPORTER"/>
    <property type="match status" value="1"/>
</dbReference>
<dbReference type="Proteomes" id="UP000029228">
    <property type="component" value="Unassembled WGS sequence"/>
</dbReference>
<reference evidence="2 3" key="2">
    <citation type="submission" date="2014-09" db="EMBL/GenBank/DDBJ databases">
        <authorList>
            <consortium name="NBRP consortium"/>
            <person name="Sawabe T."/>
            <person name="Meirelles P."/>
            <person name="Nakanishi M."/>
            <person name="Sayaka M."/>
            <person name="Hattori M."/>
            <person name="Ohkuma M."/>
        </authorList>
    </citation>
    <scope>NUCLEOTIDE SEQUENCE [LARGE SCALE GENOMIC DNA]</scope>
    <source>
        <strain evidence="3">JCM19235</strain>
    </source>
</reference>
<dbReference type="InterPro" id="IPR000914">
    <property type="entry name" value="SBP_5_dom"/>
</dbReference>
<accession>A0A090RVP6</accession>
<dbReference type="Gene3D" id="3.40.190.10">
    <property type="entry name" value="Periplasmic binding protein-like II"/>
    <property type="match status" value="1"/>
</dbReference>
<feature type="domain" description="Solute-binding protein family 5" evidence="1">
    <location>
        <begin position="107"/>
        <end position="487"/>
    </location>
</feature>
<evidence type="ECO:0000313" key="3">
    <source>
        <dbReference type="Proteomes" id="UP000029228"/>
    </source>
</evidence>
<organism evidence="2 3">
    <name type="scientific">Vibrio maritimus</name>
    <dbReference type="NCBI Taxonomy" id="990268"/>
    <lineage>
        <taxon>Bacteria</taxon>
        <taxon>Pseudomonadati</taxon>
        <taxon>Pseudomonadota</taxon>
        <taxon>Gammaproteobacteria</taxon>
        <taxon>Vibrionales</taxon>
        <taxon>Vibrionaceae</taxon>
        <taxon>Vibrio</taxon>
    </lineage>
</organism>
<dbReference type="InterPro" id="IPR030678">
    <property type="entry name" value="Peptide/Ni-bd"/>
</dbReference>
<dbReference type="GO" id="GO:1904680">
    <property type="term" value="F:peptide transmembrane transporter activity"/>
    <property type="evidence" value="ECO:0007669"/>
    <property type="project" value="TreeGrafter"/>
</dbReference>
<dbReference type="GO" id="GO:0030288">
    <property type="term" value="C:outer membrane-bounded periplasmic space"/>
    <property type="evidence" value="ECO:0007669"/>
    <property type="project" value="UniProtKB-ARBA"/>
</dbReference>
<dbReference type="Gene3D" id="3.10.105.10">
    <property type="entry name" value="Dipeptide-binding Protein, Domain 3"/>
    <property type="match status" value="1"/>
</dbReference>
<dbReference type="InterPro" id="IPR039424">
    <property type="entry name" value="SBP_5"/>
</dbReference>
<evidence type="ECO:0000313" key="2">
    <source>
        <dbReference type="EMBL" id="GAL18648.1"/>
    </source>
</evidence>